<proteinExistence type="predicted"/>
<protein>
    <submittedName>
        <fullName evidence="1">Uncharacterized protein</fullName>
    </submittedName>
</protein>
<dbReference type="EMBL" id="BTGU01000017">
    <property type="protein sequence ID" value="GMN44121.1"/>
    <property type="molecule type" value="Genomic_DNA"/>
</dbReference>
<gene>
    <name evidence="1" type="ORF">TIFTF001_013322</name>
</gene>
<organism evidence="1 2">
    <name type="scientific">Ficus carica</name>
    <name type="common">Common fig</name>
    <dbReference type="NCBI Taxonomy" id="3494"/>
    <lineage>
        <taxon>Eukaryota</taxon>
        <taxon>Viridiplantae</taxon>
        <taxon>Streptophyta</taxon>
        <taxon>Embryophyta</taxon>
        <taxon>Tracheophyta</taxon>
        <taxon>Spermatophyta</taxon>
        <taxon>Magnoliopsida</taxon>
        <taxon>eudicotyledons</taxon>
        <taxon>Gunneridae</taxon>
        <taxon>Pentapetalae</taxon>
        <taxon>rosids</taxon>
        <taxon>fabids</taxon>
        <taxon>Rosales</taxon>
        <taxon>Moraceae</taxon>
        <taxon>Ficeae</taxon>
        <taxon>Ficus</taxon>
    </lineage>
</organism>
<evidence type="ECO:0000313" key="1">
    <source>
        <dbReference type="EMBL" id="GMN44121.1"/>
    </source>
</evidence>
<evidence type="ECO:0000313" key="2">
    <source>
        <dbReference type="Proteomes" id="UP001187192"/>
    </source>
</evidence>
<comment type="caution">
    <text evidence="1">The sequence shown here is derived from an EMBL/GenBank/DDBJ whole genome shotgun (WGS) entry which is preliminary data.</text>
</comment>
<dbReference type="AlphaFoldDB" id="A0AA88APR0"/>
<accession>A0AA88APR0</accession>
<keyword evidence="2" id="KW-1185">Reference proteome</keyword>
<dbReference type="Proteomes" id="UP001187192">
    <property type="component" value="Unassembled WGS sequence"/>
</dbReference>
<sequence length="126" mass="14838">MIWNNHQYLTLFGLWQLLAGQRIPFYRCLDRLFRLPWLTFQMLKPCRFSVFSHFNHFHNHKADSTTHTPIKPKPSFLITDAKIQSEVAHHDPGVAQINNGSFWHHDCTTMAAHMSLPASHFYHNEL</sequence>
<reference evidence="1" key="1">
    <citation type="submission" date="2023-07" db="EMBL/GenBank/DDBJ databases">
        <title>draft genome sequence of fig (Ficus carica).</title>
        <authorList>
            <person name="Takahashi T."/>
            <person name="Nishimura K."/>
        </authorList>
    </citation>
    <scope>NUCLEOTIDE SEQUENCE</scope>
</reference>
<name>A0AA88APR0_FICCA</name>